<gene>
    <name evidence="1" type="ORF">QVD17_06727</name>
</gene>
<accession>A0AAD8LER4</accession>
<sequence length="170" mass="19611">MEINEEDWELINDDGFIYRRLKRPRLLTTIIPPPDPAAETKAPTQRKKKVLLKLKTCYQQELVHWELLSNTFKALQKTTQNQPSPAVPLELDHSVYVLQKSSSASTHHELADNLLAQVEAQEATVCEIERLCDVAEALCDAEEQRLRQRFIDLPIWEPSPRELITSLLEE</sequence>
<organism evidence="1 2">
    <name type="scientific">Tagetes erecta</name>
    <name type="common">African marigold</name>
    <dbReference type="NCBI Taxonomy" id="13708"/>
    <lineage>
        <taxon>Eukaryota</taxon>
        <taxon>Viridiplantae</taxon>
        <taxon>Streptophyta</taxon>
        <taxon>Embryophyta</taxon>
        <taxon>Tracheophyta</taxon>
        <taxon>Spermatophyta</taxon>
        <taxon>Magnoliopsida</taxon>
        <taxon>eudicotyledons</taxon>
        <taxon>Gunneridae</taxon>
        <taxon>Pentapetalae</taxon>
        <taxon>asterids</taxon>
        <taxon>campanulids</taxon>
        <taxon>Asterales</taxon>
        <taxon>Asteraceae</taxon>
        <taxon>Asteroideae</taxon>
        <taxon>Heliantheae alliance</taxon>
        <taxon>Tageteae</taxon>
        <taxon>Tagetes</taxon>
    </lineage>
</organism>
<dbReference type="Proteomes" id="UP001229421">
    <property type="component" value="Unassembled WGS sequence"/>
</dbReference>
<reference evidence="1" key="1">
    <citation type="journal article" date="2023" name="bioRxiv">
        <title>Improved chromosome-level genome assembly for marigold (Tagetes erecta).</title>
        <authorList>
            <person name="Jiang F."/>
            <person name="Yuan L."/>
            <person name="Wang S."/>
            <person name="Wang H."/>
            <person name="Xu D."/>
            <person name="Wang A."/>
            <person name="Fan W."/>
        </authorList>
    </citation>
    <scope>NUCLEOTIDE SEQUENCE</scope>
    <source>
        <strain evidence="1">WSJ</strain>
        <tissue evidence="1">Leaf</tissue>
    </source>
</reference>
<dbReference type="PANTHER" id="PTHR35737:SF1">
    <property type="entry name" value="CRYPTIC LOCI REGULATOR"/>
    <property type="match status" value="1"/>
</dbReference>
<evidence type="ECO:0000313" key="2">
    <source>
        <dbReference type="Proteomes" id="UP001229421"/>
    </source>
</evidence>
<keyword evidence="2" id="KW-1185">Reference proteome</keyword>
<dbReference type="AlphaFoldDB" id="A0AAD8LER4"/>
<protein>
    <submittedName>
        <fullName evidence="1">Uncharacterized protein</fullName>
    </submittedName>
</protein>
<dbReference type="EMBL" id="JAUHHV010000001">
    <property type="protein sequence ID" value="KAK1440894.1"/>
    <property type="molecule type" value="Genomic_DNA"/>
</dbReference>
<proteinExistence type="predicted"/>
<name>A0AAD8LER4_TARER</name>
<evidence type="ECO:0000313" key="1">
    <source>
        <dbReference type="EMBL" id="KAK1440894.1"/>
    </source>
</evidence>
<dbReference type="PANTHER" id="PTHR35737">
    <property type="entry name" value="CRYPTIC LOCI REGULATOR"/>
    <property type="match status" value="1"/>
</dbReference>
<comment type="caution">
    <text evidence="1">The sequence shown here is derived from an EMBL/GenBank/DDBJ whole genome shotgun (WGS) entry which is preliminary data.</text>
</comment>